<evidence type="ECO:0000313" key="2">
    <source>
        <dbReference type="Proteomes" id="UP000283210"/>
    </source>
</evidence>
<proteinExistence type="predicted"/>
<name>A0A437CMV7_ORYJA</name>
<evidence type="ECO:0000313" key="1">
    <source>
        <dbReference type="EMBL" id="RVE64111.1"/>
    </source>
</evidence>
<accession>A0A437CMV7</accession>
<organism evidence="1 2">
    <name type="scientific">Oryzias javanicus</name>
    <name type="common">Javanese ricefish</name>
    <name type="synonym">Aplocheilus javanicus</name>
    <dbReference type="NCBI Taxonomy" id="123683"/>
    <lineage>
        <taxon>Eukaryota</taxon>
        <taxon>Metazoa</taxon>
        <taxon>Chordata</taxon>
        <taxon>Craniata</taxon>
        <taxon>Vertebrata</taxon>
        <taxon>Euteleostomi</taxon>
        <taxon>Actinopterygii</taxon>
        <taxon>Neopterygii</taxon>
        <taxon>Teleostei</taxon>
        <taxon>Neoteleostei</taxon>
        <taxon>Acanthomorphata</taxon>
        <taxon>Ovalentaria</taxon>
        <taxon>Atherinomorphae</taxon>
        <taxon>Beloniformes</taxon>
        <taxon>Adrianichthyidae</taxon>
        <taxon>Oryziinae</taxon>
        <taxon>Oryzias</taxon>
    </lineage>
</organism>
<protein>
    <submittedName>
        <fullName evidence="1">Uncharacterized protein</fullName>
    </submittedName>
</protein>
<reference evidence="1 2" key="2">
    <citation type="submission" date="2019-01" db="EMBL/GenBank/DDBJ databases">
        <title>A chromosome length genome reference of the Java medaka (oryzias javanicus).</title>
        <authorList>
            <person name="Herpin A."/>
            <person name="Takehana Y."/>
            <person name="Naruse K."/>
            <person name="Ansai S."/>
            <person name="Kawaguchi M."/>
        </authorList>
    </citation>
    <scope>NUCLEOTIDE SEQUENCE [LARGE SCALE GENOMIC DNA]</scope>
    <source>
        <strain evidence="1">RS831</strain>
        <tissue evidence="1">Whole body</tissue>
    </source>
</reference>
<gene>
    <name evidence="1" type="ORF">OJAV_G00142950</name>
</gene>
<keyword evidence="2" id="KW-1185">Reference proteome</keyword>
<reference evidence="1 2" key="1">
    <citation type="submission" date="2018-11" db="EMBL/GenBank/DDBJ databases">
        <authorList>
            <person name="Lopez-Roques C."/>
            <person name="Donnadieu C."/>
            <person name="Bouchez O."/>
            <person name="Klopp C."/>
            <person name="Cabau C."/>
            <person name="Zahm M."/>
        </authorList>
    </citation>
    <scope>NUCLEOTIDE SEQUENCE [LARGE SCALE GENOMIC DNA]</scope>
    <source>
        <strain evidence="1">RS831</strain>
        <tissue evidence="1">Whole body</tissue>
    </source>
</reference>
<sequence>MFEKKNKHQFEIIAQCEKTEQTVAGPHTGSNSCISGARCPEQLEVLSTSDGRCACEVCQLKTASILGQEERVVDYRCLAATELH</sequence>
<dbReference type="EMBL" id="CM012450">
    <property type="protein sequence ID" value="RVE64111.1"/>
    <property type="molecule type" value="Genomic_DNA"/>
</dbReference>
<dbReference type="AlphaFoldDB" id="A0A437CMV7"/>
<dbReference type="Proteomes" id="UP000283210">
    <property type="component" value="Chromosome 14"/>
</dbReference>